<gene>
    <name evidence="2" type="ORF">EVJ48_03025</name>
</gene>
<dbReference type="InterPro" id="IPR043964">
    <property type="entry name" value="P-loop_TraG"/>
</dbReference>
<organism evidence="2 3">
    <name type="scientific">Candidatus Acidulodesulfobacterium acidiphilum</name>
    <dbReference type="NCBI Taxonomy" id="2597224"/>
    <lineage>
        <taxon>Bacteria</taxon>
        <taxon>Deltaproteobacteria</taxon>
        <taxon>Candidatus Acidulodesulfobacterales</taxon>
        <taxon>Candidatus Acidulodesulfobacterium</taxon>
    </lineage>
</organism>
<comment type="caution">
    <text evidence="2">The sequence shown here is derived from an EMBL/GenBank/DDBJ whole genome shotgun (WGS) entry which is preliminary data.</text>
</comment>
<dbReference type="Proteomes" id="UP000322454">
    <property type="component" value="Unassembled WGS sequence"/>
</dbReference>
<dbReference type="SUPFAM" id="SSF52540">
    <property type="entry name" value="P-loop containing nucleoside triphosphate hydrolases"/>
    <property type="match status" value="1"/>
</dbReference>
<evidence type="ECO:0000259" key="1">
    <source>
        <dbReference type="Pfam" id="PF19044"/>
    </source>
</evidence>
<dbReference type="AlphaFoldDB" id="A0A520XFF9"/>
<protein>
    <recommendedName>
        <fullName evidence="1">TraG P-loop domain-containing protein</fullName>
    </recommendedName>
</protein>
<dbReference type="InterPro" id="IPR027417">
    <property type="entry name" value="P-loop_NTPase"/>
</dbReference>
<dbReference type="Pfam" id="PF19044">
    <property type="entry name" value="P-loop_TraG"/>
    <property type="match status" value="1"/>
</dbReference>
<feature type="domain" description="TraG P-loop" evidence="1">
    <location>
        <begin position="465"/>
        <end position="846"/>
    </location>
</feature>
<dbReference type="PANTHER" id="PTHR38467">
    <property type="match status" value="1"/>
</dbReference>
<dbReference type="Gene3D" id="1.10.8.730">
    <property type="match status" value="1"/>
</dbReference>
<dbReference type="Gene3D" id="3.40.50.300">
    <property type="entry name" value="P-loop containing nucleotide triphosphate hydrolases"/>
    <property type="match status" value="1"/>
</dbReference>
<dbReference type="Pfam" id="PF11130">
    <property type="entry name" value="TraC_F_IV"/>
    <property type="match status" value="1"/>
</dbReference>
<evidence type="ECO:0000313" key="3">
    <source>
        <dbReference type="Proteomes" id="UP000322454"/>
    </source>
</evidence>
<dbReference type="InterPro" id="IPR053155">
    <property type="entry name" value="F-pilin_assembly_TraC"/>
</dbReference>
<sequence length="852" mass="97919">MIWYFALFLIAFVSVSFFLRRQIISIFGIGIEGRRLREYTYKYAHANKAFPYRLYDPAERKYILEYEDGSTAVGAIFEISPAIVAVDDSAFDALFDILIPGATLQFILYGSPNITRRIDAFKKQAVMAKENPLFKDIIEEYAGFFERATREGVNKMMPTTLKDYRMFVSILLEKNHDNISYIAESVENILNTKGFEPEAVKPDNLVGTLYEYFNMNHDFRDIPEYDDSQIIANQILAPDTLLDGSESRFVVSDGIYYASLNPIELPMRTSLWHFCTRLGDYLSENKDKQQFNSPFIVSTAVSAVPESEVGKIKVNVQSIHSQELPENLFPRLAKKKIDATIATKSFEEKKKLVKMSLNVIVTGNSKKNLKSNVDAIKMYWASGSAEQRIKLKEDKFINTVNILSAVPLGVNYDYYELTEKYRTIFTEQASCFIPVESDWKGTPNPVVPLITRRGQFMAFDLFDSPSNYNGYIVATSGAGKSVFINDLTLMYLAKGDNVFIFDVGRSYEKLAKTIGGQWIEFNPKNPMSLNPFSEIKTEEDFDDGWEYLRDFIYMIGGSLSKEEAKKDEKLIKSYIDEVLQELWNEYKDTLEISHISQWFINAGRKNDKKELIDFGQQLKPFTKDGIYGRFFSGPSSVDFHKQFVVMELDTIIGNLELRDAVMMVMTYHISRKVYLSKIAKHRTILIFDEQHRFLRTSPRVDLFTKNAYRQIRKHDGAIFGATQGFNDIYSPNDTDPDSAGNTILNTSAWKFFLKQNDESINALKSSNLFSFSEMDYHLLRSIDNYKPFHSEVFMVTPWGIKVPARIVTDRFMYYLFTTYMPDKIRINGYVEQGDSISAAIKKVIEDDKRNAA</sequence>
<proteinExistence type="predicted"/>
<dbReference type="InterPro" id="IPR025955">
    <property type="entry name" value="TraC/Conjuga_ATPase"/>
</dbReference>
<dbReference type="PANTHER" id="PTHR38467:SF1">
    <property type="entry name" value="CONJUGATIVE TRANSFER: ASSEMBLY"/>
    <property type="match status" value="1"/>
</dbReference>
<accession>A0A520XFF9</accession>
<dbReference type="EMBL" id="SHMQ01000005">
    <property type="protein sequence ID" value="RZV39910.1"/>
    <property type="molecule type" value="Genomic_DNA"/>
</dbReference>
<evidence type="ECO:0000313" key="2">
    <source>
        <dbReference type="EMBL" id="RZV39910.1"/>
    </source>
</evidence>
<name>A0A520XFF9_9DELT</name>
<reference evidence="2 3" key="1">
    <citation type="submission" date="2019-01" db="EMBL/GenBank/DDBJ databases">
        <title>Insights into ecological role of a new deltaproteobacterial order Candidatus Sinidesulfobacterales (Sva0485) by metagenomics and metatranscriptomics.</title>
        <authorList>
            <person name="Tan S."/>
            <person name="Liu J."/>
            <person name="Fang Y."/>
            <person name="Hedlund B."/>
            <person name="Lian Z.-H."/>
            <person name="Huang L.-Y."/>
            <person name="Li J.-T."/>
            <person name="Huang L.-N."/>
            <person name="Li W.-J."/>
            <person name="Jiang H.-C."/>
            <person name="Dong H.-L."/>
            <person name="Shu W.-S."/>
        </authorList>
    </citation>
    <scope>NUCLEOTIDE SEQUENCE [LARGE SCALE GENOMIC DNA]</scope>
    <source>
        <strain evidence="2">AP4</strain>
    </source>
</reference>